<comment type="caution">
    <text evidence="1">The sequence shown here is derived from an EMBL/GenBank/DDBJ whole genome shotgun (WGS) entry which is preliminary data.</text>
</comment>
<protein>
    <submittedName>
        <fullName evidence="1">Methyltransferase, TIGR04325 family</fullName>
    </submittedName>
</protein>
<keyword evidence="1" id="KW-0489">Methyltransferase</keyword>
<gene>
    <name evidence="1" type="ORF">DI563_07885</name>
</gene>
<dbReference type="InterPro" id="IPR027612">
    <property type="entry name" value="Put_MTase_LIC12133"/>
</dbReference>
<reference evidence="1 2" key="1">
    <citation type="submission" date="2017-08" db="EMBL/GenBank/DDBJ databases">
        <title>Infants hospitalized years apart are colonized by the same room-sourced microbial strains.</title>
        <authorList>
            <person name="Brooks B."/>
            <person name="Olm M.R."/>
            <person name="Firek B.A."/>
            <person name="Baker R."/>
            <person name="Thomas B.C."/>
            <person name="Morowitz M.J."/>
            <person name="Banfield J.F."/>
        </authorList>
    </citation>
    <scope>NUCLEOTIDE SEQUENCE [LARGE SCALE GENOMIC DNA]</scope>
    <source>
        <strain evidence="1">S2_005_003_R2_41</strain>
    </source>
</reference>
<dbReference type="InterPro" id="IPR029063">
    <property type="entry name" value="SAM-dependent_MTases_sf"/>
</dbReference>
<keyword evidence="1" id="KW-0808">Transferase</keyword>
<dbReference type="EMBL" id="QFPP01000063">
    <property type="protein sequence ID" value="PZQ76089.1"/>
    <property type="molecule type" value="Genomic_DNA"/>
</dbReference>
<proteinExistence type="predicted"/>
<dbReference type="Gene3D" id="3.40.50.150">
    <property type="entry name" value="Vaccinia Virus protein VP39"/>
    <property type="match status" value="1"/>
</dbReference>
<dbReference type="AlphaFoldDB" id="A0A2W5QI71"/>
<evidence type="ECO:0000313" key="1">
    <source>
        <dbReference type="EMBL" id="PZQ76089.1"/>
    </source>
</evidence>
<dbReference type="Proteomes" id="UP000249135">
    <property type="component" value="Unassembled WGS sequence"/>
</dbReference>
<accession>A0A2W5QI71</accession>
<dbReference type="NCBIfam" id="TIGR04325">
    <property type="entry name" value="MTase_LIC12133"/>
    <property type="match status" value="1"/>
</dbReference>
<name>A0A2W5QI71_VARPD</name>
<dbReference type="GO" id="GO:0032259">
    <property type="term" value="P:methylation"/>
    <property type="evidence" value="ECO:0007669"/>
    <property type="project" value="UniProtKB-KW"/>
</dbReference>
<sequence length="262" mass="29235">MFSRTHAPSIENADAEAAYLKKFLSNKDENLFMGSFESFQSAQANAPKGLKIGYDEADSADALYSHQIYNWDYAPLFWLSDAMSAGHTSIFDLGGHVGIKYYAFKRVLRYPEQIQWTVCDVPSVVKAGERLALERGASAQLNFCTDFGRASGADVLMLSGSLQYLPETLGEILSQLAHKPKRVLLNITATHSHKTMYTLNSIGDAVCPYRIQFQDEILADIRLAGYKRRDVWRNDGKPIQIPFVEGGADAFYFGCCFDRVSA</sequence>
<dbReference type="GO" id="GO:0008168">
    <property type="term" value="F:methyltransferase activity"/>
    <property type="evidence" value="ECO:0007669"/>
    <property type="project" value="UniProtKB-KW"/>
</dbReference>
<evidence type="ECO:0000313" key="2">
    <source>
        <dbReference type="Proteomes" id="UP000249135"/>
    </source>
</evidence>
<organism evidence="1 2">
    <name type="scientific">Variovorax paradoxus</name>
    <dbReference type="NCBI Taxonomy" id="34073"/>
    <lineage>
        <taxon>Bacteria</taxon>
        <taxon>Pseudomonadati</taxon>
        <taxon>Pseudomonadota</taxon>
        <taxon>Betaproteobacteria</taxon>
        <taxon>Burkholderiales</taxon>
        <taxon>Comamonadaceae</taxon>
        <taxon>Variovorax</taxon>
    </lineage>
</organism>